<dbReference type="InterPro" id="IPR027417">
    <property type="entry name" value="P-loop_NTPase"/>
</dbReference>
<evidence type="ECO:0000313" key="1">
    <source>
        <dbReference type="EMBL" id="SAY38993.1"/>
    </source>
</evidence>
<gene>
    <name evidence="1" type="ORF">FLM9_1040</name>
</gene>
<dbReference type="RefSeq" id="WP_218969740.1">
    <property type="nucleotide sequence ID" value="NZ_FITM01000111.1"/>
</dbReference>
<organism evidence="1 2">
    <name type="scientific">Candidatus Synechococcus spongiarum</name>
    <dbReference type="NCBI Taxonomy" id="431041"/>
    <lineage>
        <taxon>Bacteria</taxon>
        <taxon>Bacillati</taxon>
        <taxon>Cyanobacteriota</taxon>
        <taxon>Cyanophyceae</taxon>
        <taxon>Synechococcales</taxon>
        <taxon>Synechococcaceae</taxon>
        <taxon>Synechococcus</taxon>
    </lineage>
</organism>
<dbReference type="Gene3D" id="3.40.50.300">
    <property type="entry name" value="P-loop containing nucleotide triphosphate hydrolases"/>
    <property type="match status" value="1"/>
</dbReference>
<keyword evidence="2" id="KW-1185">Reference proteome</keyword>
<dbReference type="PANTHER" id="PTHR47396">
    <property type="entry name" value="TYPE I RESTRICTION ENZYME ECOKI R PROTEIN"/>
    <property type="match status" value="1"/>
</dbReference>
<evidence type="ECO:0000313" key="2">
    <source>
        <dbReference type="Proteomes" id="UP000182631"/>
    </source>
</evidence>
<sequence length="537" mass="59968">LLPPDNICAPEDFALTTLGSNKESGWASLFGASVILGNIHQFYQSNKSGQSNLSALMNGPKFALFNDEAHNSPALEYEETLMRMREKIALRVDTTATPDRADGQTPDSHMIFEYGINDALCDRIIKTPIVYQPDIESVQLTYTDARTGKQRKVEEIDWEEVDRLGLNATQWVTDDKPMRQQMAIALRRLQEQECRAKGRYQPLLFIVAVCKADAEKARFMLASVFQIKTLLITEDSDEADREKARELGRQKRAGKPYKAVISVLMLREGWDVPEVGVILLLRKFSSSVYGQQVVGRGLRRVRKKGVGAEEPQICAVVDHPKLEHDWLWSIFDAKKRTQVSVDDEFDETEDLPEPPPKQELVRPDLVIDVPDPSFTDEGEFDLGYIPPSPEPCQDWQEVLAGIEYDPVATEITAVNITGVVSQELNVEGWKTVHAAPAEAASDDLPLRISDGSRREAVKDGLLRMAEDMAVVAGYAAMRKDRVYTALLHHVRAKFLNGSSLGLAERAELDFAYKMLDQVKTKVSAVPGLVAGIIEHGH</sequence>
<proteinExistence type="predicted"/>
<protein>
    <submittedName>
        <fullName evidence="1">Uncharacterized protein</fullName>
    </submittedName>
</protein>
<dbReference type="AlphaFoldDB" id="A0A171DGW5"/>
<dbReference type="EMBL" id="FITM01000111">
    <property type="protein sequence ID" value="SAY38993.1"/>
    <property type="molecule type" value="Genomic_DNA"/>
</dbReference>
<dbReference type="GO" id="GO:0005829">
    <property type="term" value="C:cytosol"/>
    <property type="evidence" value="ECO:0007669"/>
    <property type="project" value="TreeGrafter"/>
</dbReference>
<dbReference type="InterPro" id="IPR050742">
    <property type="entry name" value="Helicase_Restrict-Modif_Enz"/>
</dbReference>
<dbReference type="Proteomes" id="UP000182631">
    <property type="component" value="Unassembled WGS sequence"/>
</dbReference>
<dbReference type="SUPFAM" id="SSF52540">
    <property type="entry name" value="P-loop containing nucleoside triphosphate hydrolases"/>
    <property type="match status" value="1"/>
</dbReference>
<feature type="non-terminal residue" evidence="1">
    <location>
        <position position="1"/>
    </location>
</feature>
<dbReference type="PANTHER" id="PTHR47396:SF1">
    <property type="entry name" value="ATP-DEPENDENT HELICASE IRC3-RELATED"/>
    <property type="match status" value="1"/>
</dbReference>
<accession>A0A171DGW5</accession>
<reference evidence="2" key="1">
    <citation type="submission" date="2016-02" db="EMBL/GenBank/DDBJ databases">
        <authorList>
            <person name="liu f."/>
        </authorList>
    </citation>
    <scope>NUCLEOTIDE SEQUENCE [LARGE SCALE GENOMIC DNA]</scope>
</reference>
<name>A0A171DGW5_9SYNE</name>